<protein>
    <submittedName>
        <fullName evidence="1">Uncharacterized protein</fullName>
    </submittedName>
</protein>
<gene>
    <name evidence="1" type="ORF">FRD01_16670</name>
</gene>
<dbReference type="OrthoDB" id="7065576at2"/>
<dbReference type="EMBL" id="CP042467">
    <property type="protein sequence ID" value="QED28843.1"/>
    <property type="molecule type" value="Genomic_DNA"/>
</dbReference>
<keyword evidence="2" id="KW-1185">Reference proteome</keyword>
<name>A0A5B8XXT1_9DELT</name>
<organism evidence="1 2">
    <name type="scientific">Microvenator marinus</name>
    <dbReference type="NCBI Taxonomy" id="2600177"/>
    <lineage>
        <taxon>Bacteria</taxon>
        <taxon>Deltaproteobacteria</taxon>
        <taxon>Bradymonadales</taxon>
        <taxon>Microvenatoraceae</taxon>
        <taxon>Microvenator</taxon>
    </lineage>
</organism>
<dbReference type="RefSeq" id="WP_146961631.1">
    <property type="nucleotide sequence ID" value="NZ_CP042467.1"/>
</dbReference>
<proteinExistence type="predicted"/>
<evidence type="ECO:0000313" key="2">
    <source>
        <dbReference type="Proteomes" id="UP000321595"/>
    </source>
</evidence>
<reference evidence="1 2" key="1">
    <citation type="submission" date="2019-08" db="EMBL/GenBank/DDBJ databases">
        <authorList>
            <person name="Liang Q."/>
        </authorList>
    </citation>
    <scope>NUCLEOTIDE SEQUENCE [LARGE SCALE GENOMIC DNA]</scope>
    <source>
        <strain evidence="1 2">V1718</strain>
    </source>
</reference>
<dbReference type="AlphaFoldDB" id="A0A5B8XXT1"/>
<accession>A0A5B8XXT1</accession>
<dbReference type="Proteomes" id="UP000321595">
    <property type="component" value="Chromosome"/>
</dbReference>
<evidence type="ECO:0000313" key="1">
    <source>
        <dbReference type="EMBL" id="QED28843.1"/>
    </source>
</evidence>
<sequence>MKTIDGLYIMWRFSGEAGNPFEEVFGLIFYGYWVEGFDVSIVDEIGTFREIWSDGLVEILPRYWEGANNANLAIEVRFERVDSTRWLKNVEHSLRWFTARGAEIAWCGGEDCTQSIDVIVSDTSPGDVYAAYSDHAGFHCLADLHAELIGLSSREIDMLRDKLRSRSQIGV</sequence>
<dbReference type="KEGG" id="bbae:FRD01_16670"/>